<keyword evidence="2" id="KW-0560">Oxidoreductase</keyword>
<dbReference type="InterPro" id="IPR036291">
    <property type="entry name" value="NAD(P)-bd_dom_sf"/>
</dbReference>
<dbReference type="Pfam" id="PF01408">
    <property type="entry name" value="GFO_IDH_MocA"/>
    <property type="match status" value="1"/>
</dbReference>
<dbReference type="RefSeq" id="WP_162452858.1">
    <property type="nucleotide sequence ID" value="NZ_WLZY01000010.1"/>
</dbReference>
<keyword evidence="6" id="KW-1185">Reference proteome</keyword>
<dbReference type="GO" id="GO:0000166">
    <property type="term" value="F:nucleotide binding"/>
    <property type="evidence" value="ECO:0007669"/>
    <property type="project" value="InterPro"/>
</dbReference>
<comment type="caution">
    <text evidence="5">The sequence shown here is derived from an EMBL/GenBank/DDBJ whole genome shotgun (WGS) entry which is preliminary data.</text>
</comment>
<dbReference type="InterPro" id="IPR050984">
    <property type="entry name" value="Gfo/Idh/MocA_domain"/>
</dbReference>
<dbReference type="InterPro" id="IPR055170">
    <property type="entry name" value="GFO_IDH_MocA-like_dom"/>
</dbReference>
<dbReference type="SUPFAM" id="SSF55347">
    <property type="entry name" value="Glyceraldehyde-3-phosphate dehydrogenase-like, C-terminal domain"/>
    <property type="match status" value="1"/>
</dbReference>
<proteinExistence type="inferred from homology"/>
<dbReference type="Gene3D" id="3.30.360.10">
    <property type="entry name" value="Dihydrodipicolinate Reductase, domain 2"/>
    <property type="match status" value="1"/>
</dbReference>
<dbReference type="SUPFAM" id="SSF51735">
    <property type="entry name" value="NAD(P)-binding Rossmann-fold domains"/>
    <property type="match status" value="1"/>
</dbReference>
<dbReference type="Proteomes" id="UP000460435">
    <property type="component" value="Unassembled WGS sequence"/>
</dbReference>
<gene>
    <name evidence="5" type="ORF">F7O44_24060</name>
</gene>
<reference evidence="5 6" key="1">
    <citation type="submission" date="2019-11" db="EMBL/GenBank/DDBJ databases">
        <authorList>
            <person name="Li X.-J."/>
            <person name="Feng X.-M."/>
        </authorList>
    </citation>
    <scope>NUCLEOTIDE SEQUENCE [LARGE SCALE GENOMIC DNA]</scope>
    <source>
        <strain evidence="5 6">XMNu-373</strain>
    </source>
</reference>
<evidence type="ECO:0000256" key="1">
    <source>
        <dbReference type="ARBA" id="ARBA00010928"/>
    </source>
</evidence>
<evidence type="ECO:0000259" key="3">
    <source>
        <dbReference type="Pfam" id="PF01408"/>
    </source>
</evidence>
<protein>
    <submittedName>
        <fullName evidence="5">Gfo/Idh/MocA family oxidoreductase</fullName>
    </submittedName>
</protein>
<evidence type="ECO:0000313" key="6">
    <source>
        <dbReference type="Proteomes" id="UP000460435"/>
    </source>
</evidence>
<dbReference type="EMBL" id="WLZY01000010">
    <property type="protein sequence ID" value="NDL60152.1"/>
    <property type="molecule type" value="Genomic_DNA"/>
</dbReference>
<comment type="similarity">
    <text evidence="1">Belongs to the Gfo/Idh/MocA family.</text>
</comment>
<dbReference type="PANTHER" id="PTHR22604">
    <property type="entry name" value="OXIDOREDUCTASES"/>
    <property type="match status" value="1"/>
</dbReference>
<dbReference type="PANTHER" id="PTHR22604:SF105">
    <property type="entry name" value="TRANS-1,2-DIHYDROBENZENE-1,2-DIOL DEHYDROGENASE"/>
    <property type="match status" value="1"/>
</dbReference>
<feature type="domain" description="Gfo/Idh/MocA-like oxidoreductase N-terminal" evidence="3">
    <location>
        <begin position="5"/>
        <end position="124"/>
    </location>
</feature>
<feature type="domain" description="GFO/IDH/MocA-like oxidoreductase" evidence="4">
    <location>
        <begin position="134"/>
        <end position="248"/>
    </location>
</feature>
<name>A0A7K3MB01_9ACTN</name>
<evidence type="ECO:0000256" key="2">
    <source>
        <dbReference type="ARBA" id="ARBA00023002"/>
    </source>
</evidence>
<dbReference type="AlphaFoldDB" id="A0A7K3MB01"/>
<dbReference type="GO" id="GO:0016491">
    <property type="term" value="F:oxidoreductase activity"/>
    <property type="evidence" value="ECO:0007669"/>
    <property type="project" value="UniProtKB-KW"/>
</dbReference>
<dbReference type="Gene3D" id="3.40.50.720">
    <property type="entry name" value="NAD(P)-binding Rossmann-like Domain"/>
    <property type="match status" value="1"/>
</dbReference>
<organism evidence="5 6">
    <name type="scientific">Phytoactinopolyspora mesophila</name>
    <dbReference type="NCBI Taxonomy" id="2650750"/>
    <lineage>
        <taxon>Bacteria</taxon>
        <taxon>Bacillati</taxon>
        <taxon>Actinomycetota</taxon>
        <taxon>Actinomycetes</taxon>
        <taxon>Jiangellales</taxon>
        <taxon>Jiangellaceae</taxon>
        <taxon>Phytoactinopolyspora</taxon>
    </lineage>
</organism>
<accession>A0A7K3MB01</accession>
<evidence type="ECO:0000259" key="4">
    <source>
        <dbReference type="Pfam" id="PF22725"/>
    </source>
</evidence>
<dbReference type="Pfam" id="PF22725">
    <property type="entry name" value="GFO_IDH_MocA_C3"/>
    <property type="match status" value="1"/>
</dbReference>
<sequence>MTEPVRWGVLGVAAIATKKVIPAMQQAQNCVIHGIASRDGDRAAEAAAQLGIPRHYGSYQALLDDPEIEAVYIPLPNNLHAEWTLRAAAAGKHVLCEKPLAMSSEEAVKMVTACADAGVMLMEAFMYRHHPSWVRARELVAEGRIGELKAIQGIFAYNNTDPANIRNVVELGGGALMDIGCYPINVARMMFGGEPSDVQAAIHRDPVFQTDVLTSAVLTFGSGQTSFVCSTQLEPDQRIHLLGSEGRLLVEVPFNIPPDQPTRLIHTAGGNPPMSPGIEVFHVPAADQYRIQGELFATSIREGVPQPTPPEDAIANMRVIEQVFAAGER</sequence>
<evidence type="ECO:0000313" key="5">
    <source>
        <dbReference type="EMBL" id="NDL60152.1"/>
    </source>
</evidence>
<dbReference type="InterPro" id="IPR000683">
    <property type="entry name" value="Gfo/Idh/MocA-like_OxRdtase_N"/>
</dbReference>